<proteinExistence type="predicted"/>
<dbReference type="EMBL" id="FMSV02000416">
    <property type="protein sequence ID" value="SEH06005.1"/>
    <property type="molecule type" value="Genomic_DNA"/>
</dbReference>
<accession>A0A1H6FAH3</accession>
<sequence length="47" mass="5378">MPMLQKIISVNILYHELGTGDDYIYHGTTHFIGLHKHTELALIVLCK</sequence>
<dbReference type="AlphaFoldDB" id="A0A1H6FAH3"/>
<protein>
    <submittedName>
        <fullName evidence="1">Uncharacterized protein</fullName>
    </submittedName>
</protein>
<keyword evidence="2" id="KW-1185">Reference proteome</keyword>
<name>A0A1H6FAH3_9GAMM</name>
<reference evidence="1 2" key="1">
    <citation type="submission" date="2016-10" db="EMBL/GenBank/DDBJ databases">
        <authorList>
            <person name="de Groot N.N."/>
        </authorList>
    </citation>
    <scope>NUCLEOTIDE SEQUENCE [LARGE SCALE GENOMIC DNA]</scope>
    <source>
        <strain evidence="1">MBHS1</strain>
    </source>
</reference>
<dbReference type="Proteomes" id="UP000236724">
    <property type="component" value="Unassembled WGS sequence"/>
</dbReference>
<organism evidence="1 2">
    <name type="scientific">Candidatus Venteria ishoeyi</name>
    <dbReference type="NCBI Taxonomy" id="1899563"/>
    <lineage>
        <taxon>Bacteria</taxon>
        <taxon>Pseudomonadati</taxon>
        <taxon>Pseudomonadota</taxon>
        <taxon>Gammaproteobacteria</taxon>
        <taxon>Thiotrichales</taxon>
        <taxon>Thiotrichaceae</taxon>
        <taxon>Venteria</taxon>
    </lineage>
</organism>
<evidence type="ECO:0000313" key="1">
    <source>
        <dbReference type="EMBL" id="SEH06005.1"/>
    </source>
</evidence>
<evidence type="ECO:0000313" key="2">
    <source>
        <dbReference type="Proteomes" id="UP000236724"/>
    </source>
</evidence>
<gene>
    <name evidence="1" type="ORF">MBHS_01860</name>
</gene>